<accession>A0AAE0EGM3</accession>
<dbReference type="InterPro" id="IPR044844">
    <property type="entry name" value="Trans_IPPS_euk-type"/>
</dbReference>
<dbReference type="Gene3D" id="1.10.600.10">
    <property type="entry name" value="Farnesyl Diphosphate Synthase"/>
    <property type="match status" value="1"/>
</dbReference>
<gene>
    <name evidence="1" type="ORF">Dsin_007211</name>
</gene>
<dbReference type="Proteomes" id="UP001281410">
    <property type="component" value="Unassembled WGS sequence"/>
</dbReference>
<feature type="non-terminal residue" evidence="1">
    <location>
        <position position="52"/>
    </location>
</feature>
<reference evidence="1" key="1">
    <citation type="journal article" date="2023" name="Plant J.">
        <title>Genome sequences and population genomics provide insights into the demographic history, inbreeding, and mutation load of two 'living fossil' tree species of Dipteronia.</title>
        <authorList>
            <person name="Feng Y."/>
            <person name="Comes H.P."/>
            <person name="Chen J."/>
            <person name="Zhu S."/>
            <person name="Lu R."/>
            <person name="Zhang X."/>
            <person name="Li P."/>
            <person name="Qiu J."/>
            <person name="Olsen K.M."/>
            <person name="Qiu Y."/>
        </authorList>
    </citation>
    <scope>NUCLEOTIDE SEQUENCE</scope>
    <source>
        <strain evidence="1">NBL</strain>
    </source>
</reference>
<evidence type="ECO:0000313" key="1">
    <source>
        <dbReference type="EMBL" id="KAK3227349.1"/>
    </source>
</evidence>
<dbReference type="InterPro" id="IPR008949">
    <property type="entry name" value="Isoprenoid_synthase_dom_sf"/>
</dbReference>
<name>A0AAE0EGM3_9ROSI</name>
<organism evidence="1 2">
    <name type="scientific">Dipteronia sinensis</name>
    <dbReference type="NCBI Taxonomy" id="43782"/>
    <lineage>
        <taxon>Eukaryota</taxon>
        <taxon>Viridiplantae</taxon>
        <taxon>Streptophyta</taxon>
        <taxon>Embryophyta</taxon>
        <taxon>Tracheophyta</taxon>
        <taxon>Spermatophyta</taxon>
        <taxon>Magnoliopsida</taxon>
        <taxon>eudicotyledons</taxon>
        <taxon>Gunneridae</taxon>
        <taxon>Pentapetalae</taxon>
        <taxon>rosids</taxon>
        <taxon>malvids</taxon>
        <taxon>Sapindales</taxon>
        <taxon>Sapindaceae</taxon>
        <taxon>Hippocastanoideae</taxon>
        <taxon>Acereae</taxon>
        <taxon>Dipteronia</taxon>
    </lineage>
</organism>
<dbReference type="EMBL" id="JANJYJ010000002">
    <property type="protein sequence ID" value="KAK3227349.1"/>
    <property type="molecule type" value="Genomic_DNA"/>
</dbReference>
<protein>
    <submittedName>
        <fullName evidence="1">Uncharacterized protein</fullName>
    </submittedName>
</protein>
<sequence>MGTLALCYNNIEVFKSRVKLRPGLIAKIIDRTRTVSDTYNAFFEFAALMKSK</sequence>
<dbReference type="GO" id="GO:0051996">
    <property type="term" value="F:squalene synthase [NAD(P)H] activity"/>
    <property type="evidence" value="ECO:0007669"/>
    <property type="project" value="InterPro"/>
</dbReference>
<evidence type="ECO:0000313" key="2">
    <source>
        <dbReference type="Proteomes" id="UP001281410"/>
    </source>
</evidence>
<comment type="caution">
    <text evidence="1">The sequence shown here is derived from an EMBL/GenBank/DDBJ whole genome shotgun (WGS) entry which is preliminary data.</text>
</comment>
<dbReference type="PANTHER" id="PTHR11626:SF2">
    <property type="entry name" value="SQUALENE SYNTHASE"/>
    <property type="match status" value="1"/>
</dbReference>
<dbReference type="AlphaFoldDB" id="A0AAE0EGM3"/>
<dbReference type="PANTHER" id="PTHR11626">
    <property type="entry name" value="FARNESYL-DIPHOSPHATE FARNESYLTRANSFERASE"/>
    <property type="match status" value="1"/>
</dbReference>
<dbReference type="GO" id="GO:0005789">
    <property type="term" value="C:endoplasmic reticulum membrane"/>
    <property type="evidence" value="ECO:0007669"/>
    <property type="project" value="TreeGrafter"/>
</dbReference>
<proteinExistence type="predicted"/>
<dbReference type="GO" id="GO:0045338">
    <property type="term" value="P:farnesyl diphosphate metabolic process"/>
    <property type="evidence" value="ECO:0007669"/>
    <property type="project" value="InterPro"/>
</dbReference>
<keyword evidence="2" id="KW-1185">Reference proteome</keyword>